<feature type="non-terminal residue" evidence="2">
    <location>
        <position position="1"/>
    </location>
</feature>
<dbReference type="EMBL" id="CAJVQB010050137">
    <property type="protein sequence ID" value="CAG8834781.1"/>
    <property type="molecule type" value="Genomic_DNA"/>
</dbReference>
<sequence>TNILVPEDGQIPMTKSTLFEDDMIETKQARYGLSKQGNDLPEEDREQPRQDLPPENY</sequence>
<proteinExistence type="predicted"/>
<dbReference type="Proteomes" id="UP000789901">
    <property type="component" value="Unassembled WGS sequence"/>
</dbReference>
<organism evidence="2 3">
    <name type="scientific">Gigaspora margarita</name>
    <dbReference type="NCBI Taxonomy" id="4874"/>
    <lineage>
        <taxon>Eukaryota</taxon>
        <taxon>Fungi</taxon>
        <taxon>Fungi incertae sedis</taxon>
        <taxon>Mucoromycota</taxon>
        <taxon>Glomeromycotina</taxon>
        <taxon>Glomeromycetes</taxon>
        <taxon>Diversisporales</taxon>
        <taxon>Gigasporaceae</taxon>
        <taxon>Gigaspora</taxon>
    </lineage>
</organism>
<gene>
    <name evidence="2" type="ORF">GMARGA_LOCUS32239</name>
</gene>
<feature type="region of interest" description="Disordered" evidence="1">
    <location>
        <begin position="28"/>
        <end position="57"/>
    </location>
</feature>
<comment type="caution">
    <text evidence="2">The sequence shown here is derived from an EMBL/GenBank/DDBJ whole genome shotgun (WGS) entry which is preliminary data.</text>
</comment>
<reference evidence="2 3" key="1">
    <citation type="submission" date="2021-06" db="EMBL/GenBank/DDBJ databases">
        <authorList>
            <person name="Kallberg Y."/>
            <person name="Tangrot J."/>
            <person name="Rosling A."/>
        </authorList>
    </citation>
    <scope>NUCLEOTIDE SEQUENCE [LARGE SCALE GENOMIC DNA]</scope>
    <source>
        <strain evidence="2 3">120-4 pot B 10/14</strain>
    </source>
</reference>
<evidence type="ECO:0000313" key="3">
    <source>
        <dbReference type="Proteomes" id="UP000789901"/>
    </source>
</evidence>
<accession>A0ABN7WMP8</accession>
<keyword evidence="3" id="KW-1185">Reference proteome</keyword>
<name>A0ABN7WMP8_GIGMA</name>
<evidence type="ECO:0000313" key="2">
    <source>
        <dbReference type="EMBL" id="CAG8834781.1"/>
    </source>
</evidence>
<protein>
    <submittedName>
        <fullName evidence="2">138_t:CDS:1</fullName>
    </submittedName>
</protein>
<evidence type="ECO:0000256" key="1">
    <source>
        <dbReference type="SAM" id="MobiDB-lite"/>
    </source>
</evidence>